<dbReference type="Pfam" id="PF04464">
    <property type="entry name" value="Glyphos_transf"/>
    <property type="match status" value="1"/>
</dbReference>
<dbReference type="PANTHER" id="PTHR37316:SF2">
    <property type="entry name" value="TEICHOIC ACID RIBITOL-PHOSPHATE POLYMERASE TARK"/>
    <property type="match status" value="1"/>
</dbReference>
<dbReference type="InterPro" id="IPR007554">
    <property type="entry name" value="Glycerophosphate_synth"/>
</dbReference>
<accession>E7G7L4</accession>
<dbReference type="SUPFAM" id="SSF53756">
    <property type="entry name" value="UDP-Glycosyltransferase/glycogen phosphorylase"/>
    <property type="match status" value="1"/>
</dbReference>
<evidence type="ECO:0000313" key="1">
    <source>
        <dbReference type="EMBL" id="EFW05998.1"/>
    </source>
</evidence>
<dbReference type="AlphaFoldDB" id="E7G7L4"/>
<dbReference type="EMBL" id="ADKX01000010">
    <property type="protein sequence ID" value="EFW05998.1"/>
    <property type="molecule type" value="Genomic_DNA"/>
</dbReference>
<dbReference type="Gene3D" id="3.40.50.12580">
    <property type="match status" value="1"/>
</dbReference>
<protein>
    <submittedName>
        <fullName evidence="1">Uncharacterized protein</fullName>
    </submittedName>
</protein>
<dbReference type="eggNOG" id="COG1887">
    <property type="taxonomic scope" value="Bacteria"/>
</dbReference>
<dbReference type="InterPro" id="IPR043148">
    <property type="entry name" value="TagF_C"/>
</dbReference>
<dbReference type="InterPro" id="IPR051612">
    <property type="entry name" value="Teichoic_Acid_Biosynth"/>
</dbReference>
<dbReference type="GO" id="GO:0016020">
    <property type="term" value="C:membrane"/>
    <property type="evidence" value="ECO:0007669"/>
    <property type="project" value="InterPro"/>
</dbReference>
<evidence type="ECO:0000313" key="2">
    <source>
        <dbReference type="Proteomes" id="UP000003157"/>
    </source>
</evidence>
<dbReference type="HOGENOM" id="CLU_029598_0_0_9"/>
<gene>
    <name evidence="1" type="ORF">HMPREF9488_00752</name>
</gene>
<dbReference type="PANTHER" id="PTHR37316">
    <property type="entry name" value="TEICHOIC ACID GLYCEROL-PHOSPHATE PRIMASE"/>
    <property type="match status" value="1"/>
</dbReference>
<dbReference type="Proteomes" id="UP000003157">
    <property type="component" value="Unassembled WGS sequence"/>
</dbReference>
<name>E7G7L4_9FIRM</name>
<proteinExistence type="predicted"/>
<keyword evidence="2" id="KW-1185">Reference proteome</keyword>
<dbReference type="GO" id="GO:0047355">
    <property type="term" value="F:CDP-glycerol glycerophosphotransferase activity"/>
    <property type="evidence" value="ECO:0007669"/>
    <property type="project" value="InterPro"/>
</dbReference>
<comment type="caution">
    <text evidence="1">The sequence shown here is derived from an EMBL/GenBank/DDBJ whole genome shotgun (WGS) entry which is preliminary data.</text>
</comment>
<organism evidence="1 2">
    <name type="scientific">Coprobacillus cateniformis</name>
    <dbReference type="NCBI Taxonomy" id="100884"/>
    <lineage>
        <taxon>Bacteria</taxon>
        <taxon>Bacillati</taxon>
        <taxon>Bacillota</taxon>
        <taxon>Erysipelotrichia</taxon>
        <taxon>Erysipelotrichales</taxon>
        <taxon>Coprobacillaceae</taxon>
        <taxon>Coprobacillus</taxon>
    </lineage>
</organism>
<reference evidence="1 2" key="1">
    <citation type="submission" date="2010-12" db="EMBL/GenBank/DDBJ databases">
        <title>The Genome Sequence of Coprobacillus sp. strain 29_1.</title>
        <authorList>
            <consortium name="The Broad Institute Genome Sequencing Platform"/>
            <person name="Earl A."/>
            <person name="Ward D."/>
            <person name="Feldgarden M."/>
            <person name="Gevers D."/>
            <person name="Daigneault M."/>
            <person name="Sibley C.D."/>
            <person name="White A."/>
            <person name="Strauss J."/>
            <person name="Allen-Vercoe E."/>
            <person name="Young S.K."/>
            <person name="Zeng Q."/>
            <person name="Gargeya S."/>
            <person name="Fitzgerald M."/>
            <person name="Haas B."/>
            <person name="Abouelleil A."/>
            <person name="Alvarado L."/>
            <person name="Arachchi H.M."/>
            <person name="Berlin A."/>
            <person name="Brown A."/>
            <person name="Chapman S.B."/>
            <person name="Chen Z."/>
            <person name="Dunbar C."/>
            <person name="Freedman E."/>
            <person name="Gearin G."/>
            <person name="Gellesch M."/>
            <person name="Goldberg J."/>
            <person name="Griggs A."/>
            <person name="Gujja S."/>
            <person name="Heilman E."/>
            <person name="Heiman D."/>
            <person name="Howarth C."/>
            <person name="Larson L."/>
            <person name="Lui A."/>
            <person name="MacDonald P.J.P."/>
            <person name="Mehta T."/>
            <person name="Montmayeur A."/>
            <person name="Murphy C."/>
            <person name="Neiman D."/>
            <person name="Pearson M."/>
            <person name="Priest M."/>
            <person name="Roberts A."/>
            <person name="Saif S."/>
            <person name="Shea T."/>
            <person name="Shenoy N."/>
            <person name="Sisk P."/>
            <person name="Stolte C."/>
            <person name="Sykes S."/>
            <person name="White J."/>
            <person name="Yandava C."/>
            <person name="Nusbaum C."/>
            <person name="Birren B."/>
        </authorList>
    </citation>
    <scope>NUCLEOTIDE SEQUENCE [LARGE SCALE GENOMIC DNA]</scope>
    <source>
        <strain evidence="1 2">29_1</strain>
    </source>
</reference>
<sequence>MGAFKTVGFARKGNHDRFSMTHRNYTDTIVSAPSIRKDYAKAFRMDMKNVHSIGIPRTDIFFNQDYISKKRKDIYLRYPMLKDKKVILFAPTFRGNNIHKAYYDFEKINFRELQERLPDNYMCIIKMHPFIQNTYLEELDSSFYLDLTHEREINDLLLITDILITDYSSVIFEASLLNIHTLFYAYDLLEYTETRDFFYPYEEYTFGPVVYNEEELVNAILYSHINEEKLMRFKEKFTICCDGKATQRFIDTLLKEK</sequence>
<dbReference type="STRING" id="100884.GCA_000269565_00954"/>